<dbReference type="PROSITE" id="PS50850">
    <property type="entry name" value="MFS"/>
    <property type="match status" value="1"/>
</dbReference>
<keyword evidence="3 5" id="KW-1133">Transmembrane helix</keyword>
<dbReference type="EMBL" id="JBHTCF010000020">
    <property type="protein sequence ID" value="MFC7309209.1"/>
    <property type="molecule type" value="Genomic_DNA"/>
</dbReference>
<keyword evidence="4 5" id="KW-0472">Membrane</keyword>
<feature type="transmembrane region" description="Helical" evidence="5">
    <location>
        <begin position="12"/>
        <end position="34"/>
    </location>
</feature>
<comment type="caution">
    <text evidence="7">The sequence shown here is derived from an EMBL/GenBank/DDBJ whole genome shotgun (WGS) entry which is preliminary data.</text>
</comment>
<dbReference type="InterPro" id="IPR036259">
    <property type="entry name" value="MFS_trans_sf"/>
</dbReference>
<protein>
    <submittedName>
        <fullName evidence="7">MFS transporter</fullName>
    </submittedName>
</protein>
<evidence type="ECO:0000256" key="1">
    <source>
        <dbReference type="ARBA" id="ARBA00004651"/>
    </source>
</evidence>
<proteinExistence type="predicted"/>
<gene>
    <name evidence="7" type="ORF">ACFQVC_34000</name>
</gene>
<evidence type="ECO:0000256" key="4">
    <source>
        <dbReference type="ARBA" id="ARBA00023136"/>
    </source>
</evidence>
<evidence type="ECO:0000313" key="7">
    <source>
        <dbReference type="EMBL" id="MFC7309209.1"/>
    </source>
</evidence>
<evidence type="ECO:0000256" key="2">
    <source>
        <dbReference type="ARBA" id="ARBA00022692"/>
    </source>
</evidence>
<feature type="domain" description="Major facilitator superfamily (MFS) profile" evidence="6">
    <location>
        <begin position="1"/>
        <end position="56"/>
    </location>
</feature>
<keyword evidence="2 5" id="KW-0812">Transmembrane</keyword>
<dbReference type="InterPro" id="IPR020846">
    <property type="entry name" value="MFS_dom"/>
</dbReference>
<dbReference type="Proteomes" id="UP001596523">
    <property type="component" value="Unassembled WGS sequence"/>
</dbReference>
<dbReference type="Gene3D" id="1.20.1720.10">
    <property type="entry name" value="Multidrug resistance protein D"/>
    <property type="match status" value="1"/>
</dbReference>
<reference evidence="8" key="1">
    <citation type="journal article" date="2019" name="Int. J. Syst. Evol. Microbiol.">
        <title>The Global Catalogue of Microorganisms (GCM) 10K type strain sequencing project: providing services to taxonomists for standard genome sequencing and annotation.</title>
        <authorList>
            <consortium name="The Broad Institute Genomics Platform"/>
            <consortium name="The Broad Institute Genome Sequencing Center for Infectious Disease"/>
            <person name="Wu L."/>
            <person name="Ma J."/>
        </authorList>
    </citation>
    <scope>NUCLEOTIDE SEQUENCE [LARGE SCALE GENOMIC DNA]</scope>
    <source>
        <strain evidence="8">SYNS20</strain>
    </source>
</reference>
<evidence type="ECO:0000313" key="8">
    <source>
        <dbReference type="Proteomes" id="UP001596523"/>
    </source>
</evidence>
<dbReference type="Pfam" id="PF07690">
    <property type="entry name" value="MFS_1"/>
    <property type="match status" value="1"/>
</dbReference>
<evidence type="ECO:0000256" key="3">
    <source>
        <dbReference type="ARBA" id="ARBA00022989"/>
    </source>
</evidence>
<comment type="subcellular location">
    <subcellularLocation>
        <location evidence="1">Cell membrane</location>
        <topology evidence="1">Multi-pass membrane protein</topology>
    </subcellularLocation>
</comment>
<sequence length="56" mass="6062">MAKTLQQHFHLGGFALEASLSSAFLGQALGSILLGRLADRYGRKPAFVVNLLIYSL</sequence>
<dbReference type="SUPFAM" id="SSF103473">
    <property type="entry name" value="MFS general substrate transporter"/>
    <property type="match status" value="1"/>
</dbReference>
<dbReference type="InterPro" id="IPR011701">
    <property type="entry name" value="MFS"/>
</dbReference>
<dbReference type="RefSeq" id="WP_381837925.1">
    <property type="nucleotide sequence ID" value="NZ_JBHTCF010000020.1"/>
</dbReference>
<keyword evidence="8" id="KW-1185">Reference proteome</keyword>
<accession>A0ABW2JU99</accession>
<organism evidence="7 8">
    <name type="scientific">Streptomyces monticola</name>
    <dbReference type="NCBI Taxonomy" id="2666263"/>
    <lineage>
        <taxon>Bacteria</taxon>
        <taxon>Bacillati</taxon>
        <taxon>Actinomycetota</taxon>
        <taxon>Actinomycetes</taxon>
        <taxon>Kitasatosporales</taxon>
        <taxon>Streptomycetaceae</taxon>
        <taxon>Streptomyces</taxon>
    </lineage>
</organism>
<evidence type="ECO:0000259" key="6">
    <source>
        <dbReference type="PROSITE" id="PS50850"/>
    </source>
</evidence>
<evidence type="ECO:0000256" key="5">
    <source>
        <dbReference type="SAM" id="Phobius"/>
    </source>
</evidence>
<name>A0ABW2JU99_9ACTN</name>